<accession>A0A380TBN6</accession>
<keyword evidence="2" id="KW-0333">Golgi apparatus</keyword>
<dbReference type="PANTHER" id="PTHR31682">
    <property type="entry name" value="UDP-ARABINOSE MUTASE"/>
    <property type="match status" value="1"/>
</dbReference>
<name>A0A380TBN6_9ZZZZ</name>
<dbReference type="GO" id="GO:0052691">
    <property type="term" value="F:UDP-arabinopyranose mutase activity"/>
    <property type="evidence" value="ECO:0007669"/>
    <property type="project" value="TreeGrafter"/>
</dbReference>
<dbReference type="InterPro" id="IPR037595">
    <property type="entry name" value="RGP_fam"/>
</dbReference>
<comment type="subcellular location">
    <subcellularLocation>
        <location evidence="1">Golgi apparatus</location>
    </subcellularLocation>
</comment>
<sequence length="381" mass="42601">MTDRTAALVLTTINDPVVLDACYENFARYGHLDQVTCYLIIDKKTPEAAIERCQTLQRRGWDVRCPSLAEQDAYTGRFGLSPAFIPLNSDNRRNVGYLMAYESGADFVISIDDDNFPHADEDFFAEHAVVCRDDVDTPLVQTETGYFNICTMLDFAKPGPVYPRGFPYAARHRAENATRQESLAPVHINAGLWLKDPDCDAITWLVNPPQATAVTAPSVTLGAKAWSPINTQNTALRRDALGAYYFVRMGYEIGGNAIARYGDIFSGYFVQACARHLGGAIRVGTPVAEHRRNSHSYLNDATREWACILLLEEVLPWLTTQARLSGTTYADTYDALSHGLEELAERTSSRFWSDAVRGFFHQMAHCMRQWTRACRTIDGCA</sequence>
<gene>
    <name evidence="3" type="ORF">DF3PB_2160007</name>
</gene>
<dbReference type="GO" id="GO:0005794">
    <property type="term" value="C:Golgi apparatus"/>
    <property type="evidence" value="ECO:0007669"/>
    <property type="project" value="UniProtKB-SubCell"/>
</dbReference>
<evidence type="ECO:0000313" key="3">
    <source>
        <dbReference type="EMBL" id="SUS05841.1"/>
    </source>
</evidence>
<dbReference type="AlphaFoldDB" id="A0A380TBN6"/>
<proteinExistence type="predicted"/>
<dbReference type="GO" id="GO:0005829">
    <property type="term" value="C:cytosol"/>
    <property type="evidence" value="ECO:0007669"/>
    <property type="project" value="TreeGrafter"/>
</dbReference>
<dbReference type="GO" id="GO:0033356">
    <property type="term" value="P:UDP-L-arabinose metabolic process"/>
    <property type="evidence" value="ECO:0007669"/>
    <property type="project" value="TreeGrafter"/>
</dbReference>
<dbReference type="Pfam" id="PF03214">
    <property type="entry name" value="RGP"/>
    <property type="match status" value="1"/>
</dbReference>
<protein>
    <recommendedName>
        <fullName evidence="4">Reversibly glycosylated polypeptide</fullName>
    </recommendedName>
</protein>
<reference evidence="3" key="1">
    <citation type="submission" date="2018-07" db="EMBL/GenBank/DDBJ databases">
        <authorList>
            <person name="Quirk P.G."/>
            <person name="Krulwich T.A."/>
        </authorList>
    </citation>
    <scope>NUCLEOTIDE SEQUENCE</scope>
</reference>
<evidence type="ECO:0000256" key="2">
    <source>
        <dbReference type="ARBA" id="ARBA00023034"/>
    </source>
</evidence>
<evidence type="ECO:0008006" key="4">
    <source>
        <dbReference type="Google" id="ProtNLM"/>
    </source>
</evidence>
<evidence type="ECO:0000256" key="1">
    <source>
        <dbReference type="ARBA" id="ARBA00004555"/>
    </source>
</evidence>
<dbReference type="EMBL" id="UIDG01000131">
    <property type="protein sequence ID" value="SUS05841.1"/>
    <property type="molecule type" value="Genomic_DNA"/>
</dbReference>
<dbReference type="PANTHER" id="PTHR31682:SF44">
    <property type="entry name" value="UDP-ARABINOPYRANOSE MUTASE 3"/>
    <property type="match status" value="1"/>
</dbReference>
<organism evidence="3">
    <name type="scientific">metagenome</name>
    <dbReference type="NCBI Taxonomy" id="256318"/>
    <lineage>
        <taxon>unclassified sequences</taxon>
        <taxon>metagenomes</taxon>
    </lineage>
</organism>